<dbReference type="PROSITE" id="PS50042">
    <property type="entry name" value="CNMP_BINDING_3"/>
    <property type="match status" value="1"/>
</dbReference>
<feature type="domain" description="Cyclic nucleotide-binding" evidence="10">
    <location>
        <begin position="1767"/>
        <end position="1809"/>
    </location>
</feature>
<dbReference type="InterPro" id="IPR049551">
    <property type="entry name" value="PKS_DH_C"/>
</dbReference>
<dbReference type="InterPro" id="IPR057326">
    <property type="entry name" value="KR_dom"/>
</dbReference>
<dbReference type="Gene3D" id="1.10.1200.10">
    <property type="entry name" value="ACP-like"/>
    <property type="match status" value="3"/>
</dbReference>
<dbReference type="Gene3D" id="3.40.47.10">
    <property type="match status" value="2"/>
</dbReference>
<dbReference type="InterPro" id="IPR014030">
    <property type="entry name" value="Ketoacyl_synth_N"/>
</dbReference>
<feature type="region of interest" description="Disordered" evidence="9">
    <location>
        <begin position="1878"/>
        <end position="1904"/>
    </location>
</feature>
<dbReference type="PANTHER" id="PTHR43775:SF37">
    <property type="entry name" value="SI:DKEY-61P9.11"/>
    <property type="match status" value="1"/>
</dbReference>
<feature type="domain" description="Carrier" evidence="11">
    <location>
        <begin position="1180"/>
        <end position="1256"/>
    </location>
</feature>
<keyword evidence="5" id="KW-0597">Phosphoprotein</keyword>
<dbReference type="InterPro" id="IPR018201">
    <property type="entry name" value="Ketoacyl_synth_AS"/>
</dbReference>
<evidence type="ECO:0000256" key="9">
    <source>
        <dbReference type="SAM" id="MobiDB-lite"/>
    </source>
</evidence>
<dbReference type="Pfam" id="PF22336">
    <property type="entry name" value="RhiE-like_linker"/>
    <property type="match status" value="1"/>
</dbReference>
<feature type="domain" description="Ketosynthase family 3 (KS3)" evidence="12">
    <location>
        <begin position="1292"/>
        <end position="1725"/>
    </location>
</feature>
<dbReference type="Gene3D" id="1.10.1240.100">
    <property type="match status" value="2"/>
</dbReference>
<keyword evidence="3" id="KW-0596">Phosphopantetheine</keyword>
<dbReference type="InterPro" id="IPR014031">
    <property type="entry name" value="Ketoacyl_synth_C"/>
</dbReference>
<dbReference type="InterPro" id="IPR020806">
    <property type="entry name" value="PKS_PP-bd"/>
</dbReference>
<organism evidence="14 15">
    <name type="scientific">Kutzneria chonburiensis</name>
    <dbReference type="NCBI Taxonomy" id="1483604"/>
    <lineage>
        <taxon>Bacteria</taxon>
        <taxon>Bacillati</taxon>
        <taxon>Actinomycetota</taxon>
        <taxon>Actinomycetes</taxon>
        <taxon>Pseudonocardiales</taxon>
        <taxon>Pseudonocardiaceae</taxon>
        <taxon>Kutzneria</taxon>
    </lineage>
</organism>
<evidence type="ECO:0000259" key="11">
    <source>
        <dbReference type="PROSITE" id="PS50075"/>
    </source>
</evidence>
<evidence type="ECO:0000313" key="15">
    <source>
        <dbReference type="Proteomes" id="UP001589810"/>
    </source>
</evidence>
<feature type="active site" description="Proton acceptor; for dehydratase activity" evidence="8">
    <location>
        <position position="566"/>
    </location>
</feature>
<comment type="caution">
    <text evidence="14">The sequence shown here is derived from an EMBL/GenBank/DDBJ whole genome shotgun (WGS) entry which is preliminary data.</text>
</comment>
<dbReference type="Pfam" id="PF21089">
    <property type="entry name" value="PKS_DH_N"/>
    <property type="match status" value="1"/>
</dbReference>
<evidence type="ECO:0000256" key="8">
    <source>
        <dbReference type="PROSITE-ProRule" id="PRU01363"/>
    </source>
</evidence>
<evidence type="ECO:0000259" key="12">
    <source>
        <dbReference type="PROSITE" id="PS52004"/>
    </source>
</evidence>
<evidence type="ECO:0000256" key="4">
    <source>
        <dbReference type="ARBA" id="ARBA00022490"/>
    </source>
</evidence>
<dbReference type="SUPFAM" id="SSF53901">
    <property type="entry name" value="Thiolase-like"/>
    <property type="match status" value="2"/>
</dbReference>
<dbReference type="InterPro" id="IPR013968">
    <property type="entry name" value="PKS_KR"/>
</dbReference>
<dbReference type="InterPro" id="IPR016039">
    <property type="entry name" value="Thiolase-like"/>
</dbReference>
<dbReference type="InterPro" id="IPR020841">
    <property type="entry name" value="PKS_Beta-ketoAc_synthase_dom"/>
</dbReference>
<dbReference type="Pfam" id="PF00550">
    <property type="entry name" value="PP-binding"/>
    <property type="match status" value="3"/>
</dbReference>
<dbReference type="RefSeq" id="WP_273937902.1">
    <property type="nucleotide sequence ID" value="NZ_CP097263.1"/>
</dbReference>
<evidence type="ECO:0000256" key="5">
    <source>
        <dbReference type="ARBA" id="ARBA00022553"/>
    </source>
</evidence>
<accession>A0ABV6N6Q5</accession>
<feature type="domain" description="Carrier" evidence="11">
    <location>
        <begin position="1957"/>
        <end position="2034"/>
    </location>
</feature>
<dbReference type="InterPro" id="IPR042104">
    <property type="entry name" value="PKS_dehydratase_sf"/>
</dbReference>
<dbReference type="SUPFAM" id="SSF47336">
    <property type="entry name" value="ACP-like"/>
    <property type="match status" value="3"/>
</dbReference>
<dbReference type="InterPro" id="IPR036291">
    <property type="entry name" value="NAD(P)-bd_dom_sf"/>
</dbReference>
<keyword evidence="7" id="KW-0677">Repeat</keyword>
<evidence type="ECO:0000259" key="10">
    <source>
        <dbReference type="PROSITE" id="PS50042"/>
    </source>
</evidence>
<proteinExistence type="predicted"/>
<dbReference type="PROSITE" id="PS52004">
    <property type="entry name" value="KS3_2"/>
    <property type="match status" value="2"/>
</dbReference>
<dbReference type="Pfam" id="PF00109">
    <property type="entry name" value="ketoacyl-synt"/>
    <property type="match status" value="2"/>
</dbReference>
<dbReference type="PROSITE" id="PS50075">
    <property type="entry name" value="CARRIER"/>
    <property type="match status" value="3"/>
</dbReference>
<dbReference type="SUPFAM" id="SSF51735">
    <property type="entry name" value="NAD(P)-binding Rossmann-fold domains"/>
    <property type="match status" value="1"/>
</dbReference>
<dbReference type="SMART" id="SM00822">
    <property type="entry name" value="PKS_KR"/>
    <property type="match status" value="1"/>
</dbReference>
<evidence type="ECO:0000256" key="3">
    <source>
        <dbReference type="ARBA" id="ARBA00022450"/>
    </source>
</evidence>
<dbReference type="InterPro" id="IPR000595">
    <property type="entry name" value="cNMP-bd_dom"/>
</dbReference>
<dbReference type="Pfam" id="PF16197">
    <property type="entry name" value="KAsynt_C_assoc"/>
    <property type="match status" value="1"/>
</dbReference>
<dbReference type="PROSITE" id="PS00012">
    <property type="entry name" value="PHOSPHOPANTETHEINE"/>
    <property type="match status" value="1"/>
</dbReference>
<dbReference type="InterPro" id="IPR049900">
    <property type="entry name" value="PKS_mFAS_DH"/>
</dbReference>
<reference evidence="14 15" key="1">
    <citation type="submission" date="2024-09" db="EMBL/GenBank/DDBJ databases">
        <authorList>
            <person name="Sun Q."/>
            <person name="Mori K."/>
        </authorList>
    </citation>
    <scope>NUCLEOTIDE SEQUENCE [LARGE SCALE GENOMIC DNA]</scope>
    <source>
        <strain evidence="14 15">TBRC 1432</strain>
    </source>
</reference>
<dbReference type="InterPro" id="IPR032821">
    <property type="entry name" value="PKS_assoc"/>
</dbReference>
<dbReference type="SMART" id="SM01294">
    <property type="entry name" value="PKS_PP_betabranch"/>
    <property type="match status" value="2"/>
</dbReference>
<dbReference type="InterPro" id="IPR036736">
    <property type="entry name" value="ACP-like_sf"/>
</dbReference>
<feature type="domain" description="Carrier" evidence="11">
    <location>
        <begin position="2051"/>
        <end position="2128"/>
    </location>
</feature>
<feature type="active site" description="Proton donor; for dehydratase activity" evidence="8">
    <location>
        <position position="715"/>
    </location>
</feature>
<dbReference type="InterPro" id="IPR054514">
    <property type="entry name" value="RhiE-like_linker"/>
</dbReference>
<evidence type="ECO:0000259" key="13">
    <source>
        <dbReference type="PROSITE" id="PS52019"/>
    </source>
</evidence>
<feature type="region of interest" description="N-terminal hotdog fold" evidence="8">
    <location>
        <begin position="534"/>
        <end position="648"/>
    </location>
</feature>
<dbReference type="Proteomes" id="UP001589810">
    <property type="component" value="Unassembled WGS sequence"/>
</dbReference>
<dbReference type="PROSITE" id="PS52019">
    <property type="entry name" value="PKS_MFAS_DH"/>
    <property type="match status" value="1"/>
</dbReference>
<evidence type="ECO:0000256" key="7">
    <source>
        <dbReference type="ARBA" id="ARBA00022737"/>
    </source>
</evidence>
<dbReference type="Pfam" id="PF08659">
    <property type="entry name" value="KR"/>
    <property type="match status" value="1"/>
</dbReference>
<dbReference type="Gene3D" id="3.10.129.110">
    <property type="entry name" value="Polyketide synthase dehydratase"/>
    <property type="match status" value="1"/>
</dbReference>
<comment type="subcellular location">
    <subcellularLocation>
        <location evidence="1">Cytoplasm</location>
    </subcellularLocation>
</comment>
<dbReference type="Pfam" id="PF02801">
    <property type="entry name" value="Ketoacyl-synt_C"/>
    <property type="match status" value="2"/>
</dbReference>
<dbReference type="InterPro" id="IPR049552">
    <property type="entry name" value="PKS_DH_N"/>
</dbReference>
<sequence>MSEFTDPNAVAVVGVACRFGPASTVTELWDLLAAGRSGIREHTDEELLRLGHAPETLRRPGFVRAGSVLADAETFDAEFFGYSPQHAEWLEPQQRLLLQTCWHALEDAAIPPRGGDLRTGVFVSVGQPTNPALGITDLDAAGMIRFSSSDKDFAATRVSYKLGLTGPSLTVQTACSSSLVGVHLAAESLINEECDVAVVGGVSLHYPQAGYLASRDMILSPTGACRPFDDEADGTVFGNGVGAVVLRRLSDAIADGDPIRAVIRGSAVNNDGGRKMDFHAPSPEGQEAVIREALAVAGVDAGTVGYVETHGTGTHLGDPIEHAALAKVYGRDGDCLLGSVKNVIGHTNTAAGVAGLIKAVLLLEHGEVPAQQGFGRPNTRLVPSGLKVGVGSESWPVDGLRRAAVSSFGIGGTNAHVVLEQAPSRAVSEVAPGPYVFELSARTPNALKENASQLADWVEATQPRIADVATTLADGRSEERERLTVAASTVDELVTKLRTGAHESAEFEPIDGAQRISAPGYPFARRIWPRPVTPNPAGMIDRNVSTLDSVRFERVLSPQEPVVAEHVVAGGAVLPAAAQLEMALGAASEALGRPVVGLQDITFHQPVRVTESTRLIAEVVKDDRGVRVRILSDVLHAEARVLDSVSTATDSAVVGETVVPPAELYRTFAANGVEYGPAFQVIGSLSRGAAGAQARISWNPGVDGRTYRVSPFLLDGVLQTVIGCLFGEDLGGETFIPYSLARLEVLADPGSSLQVSVRPVPLAGGGKRVRKFDLTAVGDDGSVVLRLTGLALRPIGATKPAVHVYAPVETTRGPLPGAGEPIVWSPPKSAAEPAVAARDAAVAAIEFLKPLLREHGRRGAHVVVPCDDDLTGRLIGSGLAAFGRSLTAENPRFALTTVTDPVQLTGIDEVYRPVRFASGASAFVDGGRYWINGMGHLAEAVAAHLVRRYNAHVVLTGRSDRTVDHLGSSVEYHQLDCTDAAAVRAFAAGLEPVRGVVHCAGVLRDSFVLRKSAEAAAEVIDPKLLGAALLDEVTAGWPLDLFVVFSSVSGVLGSPGQADYAFANAAADQFARHRATVRGGRTLSVAWPYWAEGGMGDATVEEVLAGLGMRPLSTADGIATLESLLSDPNAPITPLVLCGDKQKLHETFPQLGTAQSAEPVVADAPAAPEPQPETVAVVGDLRPALELRLAAVVGEATRTPVAEVRPDRYFEDLGIDSLLVVRIVELLERDFGQLSKTLLFECQTVAELADYFLAEQPDRCVELCGVKQPVTTPVVKAEIVEEPPVQPIAGDSRDIAIIGVAGRFPGGEEPDEFWQTLLAGKDLVTEVPADRWDANAIYDADATRVDRTHTKWGSFLNNVQDFDAPLFNISPREAGIVDPQARLFLESCWTVLEDAGYRPDQVVTRADDLHRRDVGVFVGAMYGEYQLHEAEERLRGNPILANSAYWSIANRVSYFFNFQGPSVAVDTACSSALTAIHMASEAIRAGSCKVAIAGGVNTLIHPNKYYMLSQGRFAASDGRCRSFGAGGDGYVPGEGVGSVLLKPLADALADGDHIHAVIKGTSANHGGRTNGYTVPNPKAQADLITKALRDAGLDAGSLDYIEAHGTGTSLGDPIEIRGLTSAFNRDGVRARGICPIGSVKSNLGHLESAAGVVALSKVLLQLKHRTLVPSIHSEPPNPEIDFARTPFVVQKQVAPWQPRTTGQPLRAGISSFGAGGANAHVVIEEAPARPARDAVAGPVVLFLSARTETALAAYATSLREHISRHGGDLGDIAYTFAVGRVDLAKRRAIRAASIEELLAGLAGAGSEFGADDPVTQWLSGGSIDRETACGAAGYGRRIPLPHYPFERVRCWYDLQIAHLDPKRDPVELPHLRDFGQAVPAAPQPAAPQPAAPKPEPVAAAPKPVAVAPIRLRKETTNRLEGKSMPRDQKISLRRLGGAPTPPQPPVVPAPAPATPVAVTSEVDSELTAMLSEVLYLAAGELDADQSFQDLGVDSILGVEFVGAVNRRFQLAIKATELYDFPTPATFAAHVAAQLGTAPAEPKPVVAQPKADTTAEIRATLRAQLAEVLYTSVDEIDDDETFNALGLDSILGVEFVAFVNRTYGLDEKAGVLYDHPSLGRLATHVAGLRDVTGELDALLAAVRDNQLSVDDAMSLLGK</sequence>
<dbReference type="InterPro" id="IPR020807">
    <property type="entry name" value="PKS_DH"/>
</dbReference>
<dbReference type="InterPro" id="IPR009081">
    <property type="entry name" value="PP-bd_ACP"/>
</dbReference>
<dbReference type="PROSITE" id="PS00606">
    <property type="entry name" value="KS3_1"/>
    <property type="match status" value="2"/>
</dbReference>
<dbReference type="SMART" id="SM00823">
    <property type="entry name" value="PKS_PP"/>
    <property type="match status" value="3"/>
</dbReference>
<dbReference type="CDD" id="cd00833">
    <property type="entry name" value="PKS"/>
    <property type="match status" value="2"/>
</dbReference>
<gene>
    <name evidence="14" type="ORF">ACFFH7_42585</name>
</gene>
<dbReference type="SMART" id="SM00826">
    <property type="entry name" value="PKS_DH"/>
    <property type="match status" value="1"/>
</dbReference>
<dbReference type="SMART" id="SM00825">
    <property type="entry name" value="PKS_KS"/>
    <property type="match status" value="2"/>
</dbReference>
<dbReference type="InterPro" id="IPR006162">
    <property type="entry name" value="Ppantetheine_attach_site"/>
</dbReference>
<dbReference type="Pfam" id="PF14765">
    <property type="entry name" value="PS-DH"/>
    <property type="match status" value="1"/>
</dbReference>
<evidence type="ECO:0000313" key="14">
    <source>
        <dbReference type="EMBL" id="MFC0548257.1"/>
    </source>
</evidence>
<protein>
    <submittedName>
        <fullName evidence="14">Beta-ketoacyl synthase N-terminal-like domain-containing protein</fullName>
    </submittedName>
</protein>
<keyword evidence="6" id="KW-0808">Transferase</keyword>
<feature type="region of interest" description="C-terminal hotdog fold" evidence="8">
    <location>
        <begin position="656"/>
        <end position="801"/>
    </location>
</feature>
<dbReference type="EMBL" id="JBHLUD010000015">
    <property type="protein sequence ID" value="MFC0548257.1"/>
    <property type="molecule type" value="Genomic_DNA"/>
</dbReference>
<feature type="domain" description="Ketosynthase family 3 (KS3)" evidence="12">
    <location>
        <begin position="7"/>
        <end position="421"/>
    </location>
</feature>
<evidence type="ECO:0000256" key="6">
    <source>
        <dbReference type="ARBA" id="ARBA00022679"/>
    </source>
</evidence>
<name>A0ABV6N6Q5_9PSEU</name>
<evidence type="ECO:0000256" key="1">
    <source>
        <dbReference type="ARBA" id="ARBA00004496"/>
    </source>
</evidence>
<comment type="pathway">
    <text evidence="2">Antibiotic biosynthesis.</text>
</comment>
<keyword evidence="15" id="KW-1185">Reference proteome</keyword>
<feature type="domain" description="PKS/mFAS DH" evidence="13">
    <location>
        <begin position="534"/>
        <end position="801"/>
    </location>
</feature>
<dbReference type="PANTHER" id="PTHR43775">
    <property type="entry name" value="FATTY ACID SYNTHASE"/>
    <property type="match status" value="1"/>
</dbReference>
<keyword evidence="4" id="KW-0963">Cytoplasm</keyword>
<feature type="compositionally biased region" description="Pro residues" evidence="9">
    <location>
        <begin position="1881"/>
        <end position="1895"/>
    </location>
</feature>
<dbReference type="Gene3D" id="3.40.50.720">
    <property type="entry name" value="NAD(P)-binding Rossmann-like Domain"/>
    <property type="match status" value="1"/>
</dbReference>
<evidence type="ECO:0000256" key="2">
    <source>
        <dbReference type="ARBA" id="ARBA00004792"/>
    </source>
</evidence>
<dbReference type="InterPro" id="IPR050091">
    <property type="entry name" value="PKS_NRPS_Biosynth_Enz"/>
</dbReference>